<organism evidence="1 2">
    <name type="scientific">Haemaphysalis longicornis</name>
    <name type="common">Bush tick</name>
    <dbReference type="NCBI Taxonomy" id="44386"/>
    <lineage>
        <taxon>Eukaryota</taxon>
        <taxon>Metazoa</taxon>
        <taxon>Ecdysozoa</taxon>
        <taxon>Arthropoda</taxon>
        <taxon>Chelicerata</taxon>
        <taxon>Arachnida</taxon>
        <taxon>Acari</taxon>
        <taxon>Parasitiformes</taxon>
        <taxon>Ixodida</taxon>
        <taxon>Ixodoidea</taxon>
        <taxon>Ixodidae</taxon>
        <taxon>Haemaphysalinae</taxon>
        <taxon>Haemaphysalis</taxon>
    </lineage>
</organism>
<reference evidence="1 2" key="1">
    <citation type="journal article" date="2020" name="Cell">
        <title>Large-Scale Comparative Analyses of Tick Genomes Elucidate Their Genetic Diversity and Vector Capacities.</title>
        <authorList>
            <consortium name="Tick Genome and Microbiome Consortium (TIGMIC)"/>
            <person name="Jia N."/>
            <person name="Wang J."/>
            <person name="Shi W."/>
            <person name="Du L."/>
            <person name="Sun Y."/>
            <person name="Zhan W."/>
            <person name="Jiang J.F."/>
            <person name="Wang Q."/>
            <person name="Zhang B."/>
            <person name="Ji P."/>
            <person name="Bell-Sakyi L."/>
            <person name="Cui X.M."/>
            <person name="Yuan T.T."/>
            <person name="Jiang B.G."/>
            <person name="Yang W.F."/>
            <person name="Lam T.T."/>
            <person name="Chang Q.C."/>
            <person name="Ding S.J."/>
            <person name="Wang X.J."/>
            <person name="Zhu J.G."/>
            <person name="Ruan X.D."/>
            <person name="Zhao L."/>
            <person name="Wei J.T."/>
            <person name="Ye R.Z."/>
            <person name="Que T.C."/>
            <person name="Du C.H."/>
            <person name="Zhou Y.H."/>
            <person name="Cheng J.X."/>
            <person name="Dai P.F."/>
            <person name="Guo W.B."/>
            <person name="Han X.H."/>
            <person name="Huang E.J."/>
            <person name="Li L.F."/>
            <person name="Wei W."/>
            <person name="Gao Y.C."/>
            <person name="Liu J.Z."/>
            <person name="Shao H.Z."/>
            <person name="Wang X."/>
            <person name="Wang C.C."/>
            <person name="Yang T.C."/>
            <person name="Huo Q.B."/>
            <person name="Li W."/>
            <person name="Chen H.Y."/>
            <person name="Chen S.E."/>
            <person name="Zhou L.G."/>
            <person name="Ni X.B."/>
            <person name="Tian J.H."/>
            <person name="Sheng Y."/>
            <person name="Liu T."/>
            <person name="Pan Y.S."/>
            <person name="Xia L.Y."/>
            <person name="Li J."/>
            <person name="Zhao F."/>
            <person name="Cao W.C."/>
        </authorList>
    </citation>
    <scope>NUCLEOTIDE SEQUENCE [LARGE SCALE GENOMIC DNA]</scope>
    <source>
        <strain evidence="1">HaeL-2018</strain>
    </source>
</reference>
<protein>
    <submittedName>
        <fullName evidence="1">Uncharacterized protein</fullName>
    </submittedName>
</protein>
<accession>A0A9J6GF36</accession>
<keyword evidence="2" id="KW-1185">Reference proteome</keyword>
<dbReference type="InterPro" id="IPR019384">
    <property type="entry name" value="FHIP"/>
</dbReference>
<comment type="caution">
    <text evidence="1">The sequence shown here is derived from an EMBL/GenBank/DDBJ whole genome shotgun (WGS) entry which is preliminary data.</text>
</comment>
<evidence type="ECO:0000313" key="2">
    <source>
        <dbReference type="Proteomes" id="UP000821853"/>
    </source>
</evidence>
<name>A0A9J6GF36_HAELO</name>
<sequence>MSSAKKSEPTRVFLTCFLPTGLEDGRCVAVGNGKEASGGGDVSAMSFPLLRACLTLIESADSDVSTLAAECLILCTSNLNDDVAHYVIAKSNMCASVVHHLVKLYCAIPHTLKAADIRRSSEFVECRRCRFKQFVRPPSSGIWEAKASLLLQVARVYRHAG</sequence>
<gene>
    <name evidence="1" type="ORF">HPB48_016230</name>
</gene>
<dbReference type="Pfam" id="PF10257">
    <property type="entry name" value="RAI16-like"/>
    <property type="match status" value="1"/>
</dbReference>
<proteinExistence type="predicted"/>
<evidence type="ECO:0000313" key="1">
    <source>
        <dbReference type="EMBL" id="KAH9374018.1"/>
    </source>
</evidence>
<dbReference type="Proteomes" id="UP000821853">
    <property type="component" value="Chromosome 4"/>
</dbReference>
<dbReference type="EMBL" id="JABSTR010000006">
    <property type="protein sequence ID" value="KAH9374018.1"/>
    <property type="molecule type" value="Genomic_DNA"/>
</dbReference>
<dbReference type="AlphaFoldDB" id="A0A9J6GF36"/>
<dbReference type="OrthoDB" id="10449229at2759"/>
<dbReference type="VEuPathDB" id="VectorBase:HLOH_043100"/>